<dbReference type="CDD" id="cd04301">
    <property type="entry name" value="NAT_SF"/>
    <property type="match status" value="1"/>
</dbReference>
<dbReference type="OrthoDB" id="2832510at2759"/>
<dbReference type="PANTHER" id="PTHR42791">
    <property type="entry name" value="GNAT FAMILY ACETYLTRANSFERASE"/>
    <property type="match status" value="1"/>
</dbReference>
<keyword evidence="3" id="KW-1185">Reference proteome</keyword>
<evidence type="ECO:0000313" key="3">
    <source>
        <dbReference type="Proteomes" id="UP000250266"/>
    </source>
</evidence>
<proteinExistence type="predicted"/>
<feature type="non-terminal residue" evidence="2">
    <location>
        <position position="1"/>
    </location>
</feature>
<evidence type="ECO:0000259" key="1">
    <source>
        <dbReference type="PROSITE" id="PS51186"/>
    </source>
</evidence>
<dbReference type="InterPro" id="IPR016181">
    <property type="entry name" value="Acyl_CoA_acyltransferase"/>
</dbReference>
<organism evidence="2 3">
    <name type="scientific">Lepidopterella palustris CBS 459.81</name>
    <dbReference type="NCBI Taxonomy" id="1314670"/>
    <lineage>
        <taxon>Eukaryota</taxon>
        <taxon>Fungi</taxon>
        <taxon>Dikarya</taxon>
        <taxon>Ascomycota</taxon>
        <taxon>Pezizomycotina</taxon>
        <taxon>Dothideomycetes</taxon>
        <taxon>Pleosporomycetidae</taxon>
        <taxon>Mytilinidiales</taxon>
        <taxon>Argynnaceae</taxon>
        <taxon>Lepidopterella</taxon>
    </lineage>
</organism>
<dbReference type="PANTHER" id="PTHR42791:SF2">
    <property type="entry name" value="N-ACETYLTRANSFERASE DOMAIN-CONTAINING PROTEIN"/>
    <property type="match status" value="1"/>
</dbReference>
<evidence type="ECO:0000313" key="2">
    <source>
        <dbReference type="EMBL" id="OCK85534.1"/>
    </source>
</evidence>
<dbReference type="Pfam" id="PF13508">
    <property type="entry name" value="Acetyltransf_7"/>
    <property type="match status" value="1"/>
</dbReference>
<dbReference type="PROSITE" id="PS51186">
    <property type="entry name" value="GNAT"/>
    <property type="match status" value="1"/>
</dbReference>
<dbReference type="Gene3D" id="3.40.630.30">
    <property type="match status" value="1"/>
</dbReference>
<dbReference type="GO" id="GO:0016747">
    <property type="term" value="F:acyltransferase activity, transferring groups other than amino-acyl groups"/>
    <property type="evidence" value="ECO:0007669"/>
    <property type="project" value="InterPro"/>
</dbReference>
<dbReference type="InterPro" id="IPR052523">
    <property type="entry name" value="Trichothecene_AcTrans"/>
</dbReference>
<dbReference type="AlphaFoldDB" id="A0A8E2JKN9"/>
<dbReference type="EMBL" id="KV744817">
    <property type="protein sequence ID" value="OCK85534.1"/>
    <property type="molecule type" value="Genomic_DNA"/>
</dbReference>
<reference evidence="2 3" key="1">
    <citation type="journal article" date="2016" name="Nat. Commun.">
        <title>Ectomycorrhizal ecology is imprinted in the genome of the dominant symbiotic fungus Cenococcum geophilum.</title>
        <authorList>
            <consortium name="DOE Joint Genome Institute"/>
            <person name="Peter M."/>
            <person name="Kohler A."/>
            <person name="Ohm R.A."/>
            <person name="Kuo A."/>
            <person name="Krutzmann J."/>
            <person name="Morin E."/>
            <person name="Arend M."/>
            <person name="Barry K.W."/>
            <person name="Binder M."/>
            <person name="Choi C."/>
            <person name="Clum A."/>
            <person name="Copeland A."/>
            <person name="Grisel N."/>
            <person name="Haridas S."/>
            <person name="Kipfer T."/>
            <person name="LaButti K."/>
            <person name="Lindquist E."/>
            <person name="Lipzen A."/>
            <person name="Maire R."/>
            <person name="Meier B."/>
            <person name="Mihaltcheva S."/>
            <person name="Molinier V."/>
            <person name="Murat C."/>
            <person name="Poggeler S."/>
            <person name="Quandt C.A."/>
            <person name="Sperisen C."/>
            <person name="Tritt A."/>
            <person name="Tisserant E."/>
            <person name="Crous P.W."/>
            <person name="Henrissat B."/>
            <person name="Nehls U."/>
            <person name="Egli S."/>
            <person name="Spatafora J.W."/>
            <person name="Grigoriev I.V."/>
            <person name="Martin F.M."/>
        </authorList>
    </citation>
    <scope>NUCLEOTIDE SEQUENCE [LARGE SCALE GENOMIC DNA]</scope>
    <source>
        <strain evidence="2 3">CBS 459.81</strain>
    </source>
</reference>
<sequence>LQTLITHPTYQHRGVGTLLLTWGLDRSQKDQLPIYLESTVDASSFYEGFGFSVVDELSLTPGDVRPSQIGRHEVYRELCMFKK</sequence>
<dbReference type="SUPFAM" id="SSF55729">
    <property type="entry name" value="Acyl-CoA N-acyltransferases (Nat)"/>
    <property type="match status" value="1"/>
</dbReference>
<protein>
    <recommendedName>
        <fullName evidence="1">N-acetyltransferase domain-containing protein</fullName>
    </recommendedName>
</protein>
<accession>A0A8E2JKN9</accession>
<name>A0A8E2JKN9_9PEZI</name>
<dbReference type="Proteomes" id="UP000250266">
    <property type="component" value="Unassembled WGS sequence"/>
</dbReference>
<gene>
    <name evidence="2" type="ORF">K432DRAFT_286526</name>
</gene>
<dbReference type="InterPro" id="IPR000182">
    <property type="entry name" value="GNAT_dom"/>
</dbReference>
<feature type="domain" description="N-acetyltransferase" evidence="1">
    <location>
        <begin position="1"/>
        <end position="83"/>
    </location>
</feature>